<evidence type="ECO:0000313" key="1">
    <source>
        <dbReference type="EMBL" id="CAB4005131.1"/>
    </source>
</evidence>
<dbReference type="InterPro" id="IPR043502">
    <property type="entry name" value="DNA/RNA_pol_sf"/>
</dbReference>
<dbReference type="InterPro" id="IPR000477">
    <property type="entry name" value="RT_dom"/>
</dbReference>
<dbReference type="Pfam" id="PF00078">
    <property type="entry name" value="RVT_1"/>
    <property type="match status" value="1"/>
</dbReference>
<dbReference type="PROSITE" id="PS50878">
    <property type="entry name" value="RT_POL"/>
    <property type="match status" value="1"/>
</dbReference>
<dbReference type="Proteomes" id="UP001152795">
    <property type="component" value="Unassembled WGS sequence"/>
</dbReference>
<dbReference type="OrthoDB" id="411173at2759"/>
<gene>
    <name evidence="1" type="ORF">PACLA_8A027943</name>
</gene>
<protein>
    <submittedName>
        <fullName evidence="1">Uncharacterized protein</fullName>
    </submittedName>
</protein>
<dbReference type="EMBL" id="CACRXK020005102">
    <property type="protein sequence ID" value="CAB4005131.1"/>
    <property type="molecule type" value="Genomic_DNA"/>
</dbReference>
<organism evidence="1 2">
    <name type="scientific">Paramuricea clavata</name>
    <name type="common">Red gorgonian</name>
    <name type="synonym">Violescent sea-whip</name>
    <dbReference type="NCBI Taxonomy" id="317549"/>
    <lineage>
        <taxon>Eukaryota</taxon>
        <taxon>Metazoa</taxon>
        <taxon>Cnidaria</taxon>
        <taxon>Anthozoa</taxon>
        <taxon>Octocorallia</taxon>
        <taxon>Malacalcyonacea</taxon>
        <taxon>Plexauridae</taxon>
        <taxon>Paramuricea</taxon>
    </lineage>
</organism>
<keyword evidence="2" id="KW-1185">Reference proteome</keyword>
<reference evidence="1" key="1">
    <citation type="submission" date="2020-04" db="EMBL/GenBank/DDBJ databases">
        <authorList>
            <person name="Alioto T."/>
            <person name="Alioto T."/>
            <person name="Gomez Garrido J."/>
        </authorList>
    </citation>
    <scope>NUCLEOTIDE SEQUENCE</scope>
    <source>
        <strain evidence="1">A484AB</strain>
    </source>
</reference>
<comment type="caution">
    <text evidence="1">The sequence shown here is derived from an EMBL/GenBank/DDBJ whole genome shotgun (WGS) entry which is preliminary data.</text>
</comment>
<accession>A0A7D9IBP8</accession>
<dbReference type="AlphaFoldDB" id="A0A7D9IBP8"/>
<sequence length="353" mass="40872">MINNWLRTLDDKSSYLRIVFLDFSKAFDRIDHNILVPKLLALGVRLSLIPWICSFLLNRRQSVKIDNFQSDWGINNAGVPQGTKLDPILFIIMINDLELASSSTDHWKYVDDVTISESLKKNEVSVLQSDLNTIERWTVNNNMKLNGKKCKEMIVSFVRSENDIPRLLIDGLPLDLVPSFKILGLTMNNKLKWQDNTEALVKKASKRLYIIRVLQRCGLSPNDLLLVYFSMVRSILEYACPVWHTMLPKCLGVKIEKVQKRAFRIIYPTTDCEDALNIAKCKRLVDRRQELCAKTLKKILKPDAHLNHLLPPLREESHELDLRNNSNFTLTKCRTERFKTSFIPAMTANFNRK</sequence>
<proteinExistence type="predicted"/>
<dbReference type="SUPFAM" id="SSF56672">
    <property type="entry name" value="DNA/RNA polymerases"/>
    <property type="match status" value="1"/>
</dbReference>
<name>A0A7D9IBP8_PARCT</name>
<evidence type="ECO:0000313" key="2">
    <source>
        <dbReference type="Proteomes" id="UP001152795"/>
    </source>
</evidence>
<dbReference type="PANTHER" id="PTHR33332">
    <property type="entry name" value="REVERSE TRANSCRIPTASE DOMAIN-CONTAINING PROTEIN"/>
    <property type="match status" value="1"/>
</dbReference>